<dbReference type="PANTHER" id="PTHR13832">
    <property type="entry name" value="PROTEIN PHOSPHATASE 2C"/>
    <property type="match status" value="1"/>
</dbReference>
<dbReference type="Pfam" id="PF00481">
    <property type="entry name" value="PP2C"/>
    <property type="match status" value="1"/>
</dbReference>
<reference evidence="2 3" key="1">
    <citation type="journal article" date="2018" name="Biotechnol. Biofuels">
        <title>Integrative visual omics of the white-rot fungus Polyporus brumalis exposes the biotechnological potential of its oxidative enzymes for delignifying raw plant biomass.</title>
        <authorList>
            <person name="Miyauchi S."/>
            <person name="Rancon A."/>
            <person name="Drula E."/>
            <person name="Hage H."/>
            <person name="Chaduli D."/>
            <person name="Favel A."/>
            <person name="Grisel S."/>
            <person name="Henrissat B."/>
            <person name="Herpoel-Gimbert I."/>
            <person name="Ruiz-Duenas F.J."/>
            <person name="Chevret D."/>
            <person name="Hainaut M."/>
            <person name="Lin J."/>
            <person name="Wang M."/>
            <person name="Pangilinan J."/>
            <person name="Lipzen A."/>
            <person name="Lesage-Meessen L."/>
            <person name="Navarro D."/>
            <person name="Riley R."/>
            <person name="Grigoriev I.V."/>
            <person name="Zhou S."/>
            <person name="Raouche S."/>
            <person name="Rosso M.N."/>
        </authorList>
    </citation>
    <scope>NUCLEOTIDE SEQUENCE [LARGE SCALE GENOMIC DNA]</scope>
    <source>
        <strain evidence="2 3">BRFM 1820</strain>
    </source>
</reference>
<dbReference type="GO" id="GO:0006108">
    <property type="term" value="P:malate metabolic process"/>
    <property type="evidence" value="ECO:0007669"/>
    <property type="project" value="InterPro"/>
</dbReference>
<dbReference type="Gene3D" id="3.60.40.10">
    <property type="entry name" value="PPM-type phosphatase domain"/>
    <property type="match status" value="1"/>
</dbReference>
<dbReference type="GO" id="GO:0016615">
    <property type="term" value="F:malate dehydrogenase activity"/>
    <property type="evidence" value="ECO:0007669"/>
    <property type="project" value="InterPro"/>
</dbReference>
<dbReference type="CDD" id="cd00143">
    <property type="entry name" value="PP2Cc"/>
    <property type="match status" value="1"/>
</dbReference>
<evidence type="ECO:0000313" key="2">
    <source>
        <dbReference type="EMBL" id="RDX50181.1"/>
    </source>
</evidence>
<evidence type="ECO:0000259" key="1">
    <source>
        <dbReference type="PROSITE" id="PS51746"/>
    </source>
</evidence>
<dbReference type="InterPro" id="IPR015655">
    <property type="entry name" value="PP2C"/>
</dbReference>
<dbReference type="SMART" id="SM00332">
    <property type="entry name" value="PP2Cc"/>
    <property type="match status" value="1"/>
</dbReference>
<dbReference type="PROSITE" id="PS51746">
    <property type="entry name" value="PPM_2"/>
    <property type="match status" value="1"/>
</dbReference>
<dbReference type="SUPFAM" id="SSF81606">
    <property type="entry name" value="PP2C-like"/>
    <property type="match status" value="1"/>
</dbReference>
<dbReference type="InterPro" id="IPR036457">
    <property type="entry name" value="PPM-type-like_dom_sf"/>
</dbReference>
<accession>A0A371DCB4</accession>
<feature type="domain" description="PPM-type phosphatase" evidence="1">
    <location>
        <begin position="66"/>
        <end position="435"/>
    </location>
</feature>
<protein>
    <submittedName>
        <fullName evidence="2">Protein serine/threonine phosphatase 2C</fullName>
    </submittedName>
</protein>
<dbReference type="PROSITE" id="PS00068">
    <property type="entry name" value="MDH"/>
    <property type="match status" value="1"/>
</dbReference>
<sequence>MDLRVINLTPATSTEQERALDEVKDFALTDMDRGGQARWTYRMLQEPALSEELKRFAGPCTSASNRVDSVSFQPCRTWHYRSQDRYRIEEWALPGGTWTYSAVFDGHMNHDTADHVSTHFGPYLKSRLDSALRSRPSPSALPKLVSDILEHSLEHIDDAMISEFLALFPREPNALTRLDPARARRLVNEKKGESSGYSKTARAFGGTTALVTLVDPTRSHLWVANVGDCVAVLGEKDRSGKWRSRVVNSIHNGSNPGELARIRSEHPEEADCVWNDRVLGFLAPTRAIGDAWLKLPAIYAELVFKHLDSDWLSAEIMESHVPRIRTPPYLSNTPDVYHLELGAGARQGSAAQRVLILCSDGLSDLYNGYSFQEMADEWIEHIGRELDSPSGPGNLALSLLREAIGGSDAQLVSRNLTVEMEERWMDDTTILVQRLP</sequence>
<dbReference type="OrthoDB" id="420076at2759"/>
<keyword evidence="3" id="KW-1185">Reference proteome</keyword>
<dbReference type="Proteomes" id="UP000256964">
    <property type="component" value="Unassembled WGS sequence"/>
</dbReference>
<dbReference type="EMBL" id="KZ857401">
    <property type="protein sequence ID" value="RDX50181.1"/>
    <property type="molecule type" value="Genomic_DNA"/>
</dbReference>
<evidence type="ECO:0000313" key="3">
    <source>
        <dbReference type="Proteomes" id="UP000256964"/>
    </source>
</evidence>
<dbReference type="AlphaFoldDB" id="A0A371DCB4"/>
<dbReference type="PANTHER" id="PTHR13832:SF792">
    <property type="entry name" value="GM14286P"/>
    <property type="match status" value="1"/>
</dbReference>
<gene>
    <name evidence="2" type="ORF">OH76DRAFT_1403072</name>
</gene>
<organism evidence="2 3">
    <name type="scientific">Lentinus brumalis</name>
    <dbReference type="NCBI Taxonomy" id="2498619"/>
    <lineage>
        <taxon>Eukaryota</taxon>
        <taxon>Fungi</taxon>
        <taxon>Dikarya</taxon>
        <taxon>Basidiomycota</taxon>
        <taxon>Agaricomycotina</taxon>
        <taxon>Agaricomycetes</taxon>
        <taxon>Polyporales</taxon>
        <taxon>Polyporaceae</taxon>
        <taxon>Lentinus</taxon>
    </lineage>
</organism>
<dbReference type="InterPro" id="IPR001932">
    <property type="entry name" value="PPM-type_phosphatase-like_dom"/>
</dbReference>
<name>A0A371DCB4_9APHY</name>
<dbReference type="GO" id="GO:0004722">
    <property type="term" value="F:protein serine/threonine phosphatase activity"/>
    <property type="evidence" value="ECO:0007669"/>
    <property type="project" value="InterPro"/>
</dbReference>
<dbReference type="STRING" id="139420.A0A371DCB4"/>
<dbReference type="InterPro" id="IPR001252">
    <property type="entry name" value="Malate_DH_AS"/>
</dbReference>
<proteinExistence type="predicted"/>